<dbReference type="PANTHER" id="PTHR46116:SF41">
    <property type="entry name" value="UBIQUITIN-CONJUGATING ENZYME E2 25-RELATED"/>
    <property type="match status" value="1"/>
</dbReference>
<evidence type="ECO:0000313" key="9">
    <source>
        <dbReference type="Proteomes" id="UP000289340"/>
    </source>
</evidence>
<dbReference type="EMBL" id="QZWG01000006">
    <property type="protein sequence ID" value="RZC08988.1"/>
    <property type="molecule type" value="Genomic_DNA"/>
</dbReference>
<comment type="caution">
    <text evidence="8">The sequence shown here is derived from an EMBL/GenBank/DDBJ whole genome shotgun (WGS) entry which is preliminary data.</text>
</comment>
<name>A0A445KDW2_GLYSO</name>
<evidence type="ECO:0000256" key="1">
    <source>
        <dbReference type="ARBA" id="ARBA00012486"/>
    </source>
</evidence>
<dbReference type="Gene3D" id="3.10.110.10">
    <property type="entry name" value="Ubiquitin Conjugating Enzyme"/>
    <property type="match status" value="1"/>
</dbReference>
<evidence type="ECO:0000256" key="6">
    <source>
        <dbReference type="SAM" id="MobiDB-lite"/>
    </source>
</evidence>
<keyword evidence="5" id="KW-0067">ATP-binding</keyword>
<sequence>MTPPVEPQHFKSKVFFDPNVIEITPPTLYNNPPNSTKQKEAILNPEVINVESDDNSTELILFGQRVRKGKEIQTTHQNMEVCEDVMGKSLWTDKHSSSSDSSNHKDDVEYYDFFSKDHTMTTSQPSLSLEPSGVQYSQTPLSKKKSNDSQQRKQKLKLPLEIGSSTSFESGAPHSGLLPTGGASDWGLLPAGGAPQAVGGTLHLGLLPAGGMLPAAGAPQAAGGTLHWGLLPAGGMPPAGGTPDWGMLPAAGAPQAAGGTLHWGLLPAGGMPPAGATPDWGLLSTGGTPQVVSGTPHWGLPPAGGISPASGTPDWGLLSAGGTPQAVGGTTYWGLPPAGGAPEWGLPSTVPMMTLYSPYHSNFVGPSYHHPGAESINQMWSTNAHHLQAIPNYNYPHPYSYTYDYNYTAPVVHHYHVPPAPLFHNSLVQNSVGDENNGATTNSTVATISDEAREEILVKFRNFKQFDVVEDVSDHHFVNADSSMQQHSKNWAKRIQGEWKSLEKDLPDSIFVRVYESRIDLLRAVIIAAEGTPYHDGLFFFDVYFPSGYPHVPPNVHYHSGGLRLNPNLYNCGKVCLSLLNTWTGHQNEQWISGVSTILQVLVSIQGLILVAKPFFNEPGYAHLNGSQYGEISSLRYNEDSFILSLRTMMYIMKRPPKNFEDFVVGHFCRRAHDILETCKAYIDGAQVGCVVKGGAQDVDQGDNSSSIQFRTSLAAVVHMLIKEFTQIGAKDCDQVFPSTAAGNPSGEMLTAAGNPSLVMLTEAGNPSGEMLTAAGNLSGVMPAAGGNPSIVMLGNPSVEMPTAAGNLSGIMSAAVENPSVEMPGNLSGVMPTTVGNPSVEMLGNQSGVMMTAAGNPSTVEMPDSAAIP</sequence>
<keyword evidence="2" id="KW-0808">Transferase</keyword>
<evidence type="ECO:0000256" key="2">
    <source>
        <dbReference type="ARBA" id="ARBA00022679"/>
    </source>
</evidence>
<keyword evidence="3" id="KW-0547">Nucleotide-binding</keyword>
<feature type="region of interest" description="Disordered" evidence="6">
    <location>
        <begin position="121"/>
        <end position="179"/>
    </location>
</feature>
<dbReference type="GO" id="GO:0005524">
    <property type="term" value="F:ATP binding"/>
    <property type="evidence" value="ECO:0007669"/>
    <property type="project" value="UniProtKB-KW"/>
</dbReference>
<gene>
    <name evidence="8" type="ORF">D0Y65_015627</name>
</gene>
<organism evidence="8 9">
    <name type="scientific">Glycine soja</name>
    <name type="common">Wild soybean</name>
    <dbReference type="NCBI Taxonomy" id="3848"/>
    <lineage>
        <taxon>Eukaryota</taxon>
        <taxon>Viridiplantae</taxon>
        <taxon>Streptophyta</taxon>
        <taxon>Embryophyta</taxon>
        <taxon>Tracheophyta</taxon>
        <taxon>Spermatophyta</taxon>
        <taxon>Magnoliopsida</taxon>
        <taxon>eudicotyledons</taxon>
        <taxon>Gunneridae</taxon>
        <taxon>Pentapetalae</taxon>
        <taxon>rosids</taxon>
        <taxon>fabids</taxon>
        <taxon>Fabales</taxon>
        <taxon>Fabaceae</taxon>
        <taxon>Papilionoideae</taxon>
        <taxon>50 kb inversion clade</taxon>
        <taxon>NPAAA clade</taxon>
        <taxon>indigoferoid/millettioid clade</taxon>
        <taxon>Phaseoleae</taxon>
        <taxon>Glycine</taxon>
        <taxon>Glycine subgen. Soja</taxon>
    </lineage>
</organism>
<keyword evidence="9" id="KW-1185">Reference proteome</keyword>
<dbReference type="AlphaFoldDB" id="A0A445KDW2"/>
<evidence type="ECO:0000256" key="5">
    <source>
        <dbReference type="ARBA" id="ARBA00022840"/>
    </source>
</evidence>
<dbReference type="FunFam" id="3.10.110.10:FF:000028">
    <property type="entry name" value="Probable ubiquitin-conjugating enzyme E2 23"/>
    <property type="match status" value="1"/>
</dbReference>
<keyword evidence="4" id="KW-0833">Ubl conjugation pathway</keyword>
<feature type="compositionally biased region" description="Polar residues" evidence="6">
    <location>
        <begin position="121"/>
        <end position="141"/>
    </location>
</feature>
<dbReference type="InterPro" id="IPR016135">
    <property type="entry name" value="UBQ-conjugating_enzyme/RWD"/>
</dbReference>
<dbReference type="CDD" id="cd23837">
    <property type="entry name" value="UBCc_UBE2O"/>
    <property type="match status" value="1"/>
</dbReference>
<dbReference type="InterPro" id="IPR000608">
    <property type="entry name" value="UBC"/>
</dbReference>
<dbReference type="SMART" id="SM00212">
    <property type="entry name" value="UBCc"/>
    <property type="match status" value="1"/>
</dbReference>
<protein>
    <recommendedName>
        <fullName evidence="1">E2 ubiquitin-conjugating enzyme</fullName>
        <ecNumber evidence="1">2.3.2.23</ecNumber>
    </recommendedName>
</protein>
<evidence type="ECO:0000259" key="7">
    <source>
        <dbReference type="PROSITE" id="PS50127"/>
    </source>
</evidence>
<evidence type="ECO:0000256" key="4">
    <source>
        <dbReference type="ARBA" id="ARBA00022786"/>
    </source>
</evidence>
<dbReference type="EC" id="2.3.2.23" evidence="1"/>
<evidence type="ECO:0000256" key="3">
    <source>
        <dbReference type="ARBA" id="ARBA00022741"/>
    </source>
</evidence>
<accession>A0A445KDW2</accession>
<dbReference type="GO" id="GO:0061631">
    <property type="term" value="F:ubiquitin conjugating enzyme activity"/>
    <property type="evidence" value="ECO:0007669"/>
    <property type="project" value="UniProtKB-EC"/>
</dbReference>
<dbReference type="SUPFAM" id="SSF54495">
    <property type="entry name" value="UBC-like"/>
    <property type="match status" value="1"/>
</dbReference>
<proteinExistence type="predicted"/>
<feature type="domain" description="UBC core" evidence="7">
    <location>
        <begin position="490"/>
        <end position="650"/>
    </location>
</feature>
<dbReference type="Proteomes" id="UP000289340">
    <property type="component" value="Chromosome 6"/>
</dbReference>
<dbReference type="Pfam" id="PF00179">
    <property type="entry name" value="UQ_con"/>
    <property type="match status" value="1"/>
</dbReference>
<dbReference type="Gramene" id="XM_028381919.1">
    <property type="protein sequence ID" value="XP_028237720.1"/>
    <property type="gene ID" value="LOC114416876"/>
</dbReference>
<reference evidence="8 9" key="1">
    <citation type="submission" date="2018-09" db="EMBL/GenBank/DDBJ databases">
        <title>A high-quality reference genome of wild soybean provides a powerful tool to mine soybean genomes.</title>
        <authorList>
            <person name="Xie M."/>
            <person name="Chung C.Y.L."/>
            <person name="Li M.-W."/>
            <person name="Wong F.-L."/>
            <person name="Chan T.-F."/>
            <person name="Lam H.-M."/>
        </authorList>
    </citation>
    <scope>NUCLEOTIDE SEQUENCE [LARGE SCALE GENOMIC DNA]</scope>
    <source>
        <strain evidence="9">cv. W05</strain>
        <tissue evidence="8">Hypocotyl of etiolated seedlings</tissue>
    </source>
</reference>
<dbReference type="PROSITE" id="PS50127">
    <property type="entry name" value="UBC_2"/>
    <property type="match status" value="1"/>
</dbReference>
<evidence type="ECO:0000313" key="8">
    <source>
        <dbReference type="EMBL" id="RZC08988.1"/>
    </source>
</evidence>
<dbReference type="PANTHER" id="PTHR46116">
    <property type="entry name" value="(E3-INDEPENDENT) E2 UBIQUITIN-CONJUGATING ENZYME"/>
    <property type="match status" value="1"/>
</dbReference>